<comment type="caution">
    <text evidence="2">The sequence shown here is derived from an EMBL/GenBank/DDBJ whole genome shotgun (WGS) entry which is preliminary data.</text>
</comment>
<accession>A0ABU9EBR1</accession>
<name>A0ABU9EBR1_9BACT</name>
<feature type="region of interest" description="Disordered" evidence="1">
    <location>
        <begin position="226"/>
        <end position="256"/>
    </location>
</feature>
<dbReference type="InterPro" id="IPR019734">
    <property type="entry name" value="TPR_rpt"/>
</dbReference>
<proteinExistence type="predicted"/>
<sequence>MIPSIEEEIRDLHGLFGSPRDPEGRSFVPLADAYRRAGDPSRALEVLESGLQRHPDLAAAHLVTGLVCRDLADDEGAERAFRRVLELDSDNARALIGLGRLLTAAGREDDGERFIERGLALDGSLAASGAPARVPRHSGNPEVVGNEGVDAVEEPATESGDGLEAMEWEVIDMDTLDAPDDDEVIVDVAVLEPEASAPSTEGGGGFVVTEEVIDIADLRPDPLPDETVAIAADPDPSAESFDLSSAEPGDASAHTEAEWAGGDLDIDWGVPEPAAADAPAIEVIADGPVDEGVVEAAPVENVPVDEGVVEEAVVEETFVDDGGGVVDAADLAPDPEPQPEPVPDAPPPAAEAQVDTAPAPAAVAPPDGDLLMDLADLAPDIEPGSRHEADDEEEALPTRTLGELYARQGLRSEAVRVFEALVARSPGDADLRARLDELRRTGGGPVPEPARPRLPTIESPDDDGPPVKDFFAELLGWTPDSESPEAVD</sequence>
<dbReference type="InterPro" id="IPR011990">
    <property type="entry name" value="TPR-like_helical_dom_sf"/>
</dbReference>
<keyword evidence="3" id="KW-1185">Reference proteome</keyword>
<evidence type="ECO:0000313" key="3">
    <source>
        <dbReference type="Proteomes" id="UP001484239"/>
    </source>
</evidence>
<dbReference type="SUPFAM" id="SSF48452">
    <property type="entry name" value="TPR-like"/>
    <property type="match status" value="1"/>
</dbReference>
<dbReference type="Pfam" id="PF14559">
    <property type="entry name" value="TPR_19"/>
    <property type="match status" value="1"/>
</dbReference>
<evidence type="ECO:0000256" key="1">
    <source>
        <dbReference type="SAM" id="MobiDB-lite"/>
    </source>
</evidence>
<dbReference type="Pfam" id="PF13428">
    <property type="entry name" value="TPR_14"/>
    <property type="match status" value="1"/>
</dbReference>
<gene>
    <name evidence="2" type="ORF">WI372_14330</name>
</gene>
<organism evidence="2 3">
    <name type="scientific">Gaopeijia maritima</name>
    <dbReference type="NCBI Taxonomy" id="3119007"/>
    <lineage>
        <taxon>Bacteria</taxon>
        <taxon>Pseudomonadati</taxon>
        <taxon>Gemmatimonadota</taxon>
        <taxon>Longimicrobiia</taxon>
        <taxon>Gaopeijiales</taxon>
        <taxon>Gaopeijiaceae</taxon>
        <taxon>Gaopeijia</taxon>
    </lineage>
</organism>
<evidence type="ECO:0000313" key="2">
    <source>
        <dbReference type="EMBL" id="MEK9502166.1"/>
    </source>
</evidence>
<dbReference type="Gene3D" id="1.25.40.10">
    <property type="entry name" value="Tetratricopeptide repeat domain"/>
    <property type="match status" value="1"/>
</dbReference>
<protein>
    <submittedName>
        <fullName evidence="2">Tetratricopeptide repeat protein</fullName>
    </submittedName>
</protein>
<feature type="compositionally biased region" description="Pro residues" evidence="1">
    <location>
        <begin position="334"/>
        <end position="349"/>
    </location>
</feature>
<dbReference type="EMBL" id="JBBHLI010000009">
    <property type="protein sequence ID" value="MEK9502166.1"/>
    <property type="molecule type" value="Genomic_DNA"/>
</dbReference>
<feature type="region of interest" description="Disordered" evidence="1">
    <location>
        <begin position="328"/>
        <end position="370"/>
    </location>
</feature>
<dbReference type="SMART" id="SM00028">
    <property type="entry name" value="TPR"/>
    <property type="match status" value="4"/>
</dbReference>
<dbReference type="RefSeq" id="WP_405287335.1">
    <property type="nucleotide sequence ID" value="NZ_JBBHLI010000009.1"/>
</dbReference>
<reference evidence="2 3" key="1">
    <citation type="submission" date="2024-02" db="EMBL/GenBank/DDBJ databases">
        <title>A novel Gemmatimonadota bacterium.</title>
        <authorList>
            <person name="Du Z.-J."/>
            <person name="Ye Y.-Q."/>
        </authorList>
    </citation>
    <scope>NUCLEOTIDE SEQUENCE [LARGE SCALE GENOMIC DNA]</scope>
    <source>
        <strain evidence="2 3">DH-20</strain>
    </source>
</reference>
<dbReference type="Proteomes" id="UP001484239">
    <property type="component" value="Unassembled WGS sequence"/>
</dbReference>
<feature type="compositionally biased region" description="Low complexity" evidence="1">
    <location>
        <begin position="350"/>
        <end position="370"/>
    </location>
</feature>
<feature type="region of interest" description="Disordered" evidence="1">
    <location>
        <begin position="436"/>
        <end position="470"/>
    </location>
</feature>